<dbReference type="GeneID" id="54475728"/>
<gene>
    <name evidence="2" type="ORF">BDY17DRAFT_304436</name>
</gene>
<evidence type="ECO:0000256" key="1">
    <source>
        <dbReference type="SAM" id="MobiDB-lite"/>
    </source>
</evidence>
<feature type="compositionally biased region" description="Polar residues" evidence="1">
    <location>
        <begin position="20"/>
        <end position="34"/>
    </location>
</feature>
<feature type="compositionally biased region" description="Acidic residues" evidence="1">
    <location>
        <begin position="61"/>
        <end position="103"/>
    </location>
</feature>
<reference evidence="2" key="1">
    <citation type="journal article" date="2020" name="Stud. Mycol.">
        <title>101 Dothideomycetes genomes: a test case for predicting lifestyles and emergence of pathogens.</title>
        <authorList>
            <person name="Haridas S."/>
            <person name="Albert R."/>
            <person name="Binder M."/>
            <person name="Bloem J."/>
            <person name="Labutti K."/>
            <person name="Salamov A."/>
            <person name="Andreopoulos B."/>
            <person name="Baker S."/>
            <person name="Barry K."/>
            <person name="Bills G."/>
            <person name="Bluhm B."/>
            <person name="Cannon C."/>
            <person name="Castanera R."/>
            <person name="Culley D."/>
            <person name="Daum C."/>
            <person name="Ezra D."/>
            <person name="Gonzalez J."/>
            <person name="Henrissat B."/>
            <person name="Kuo A."/>
            <person name="Liang C."/>
            <person name="Lipzen A."/>
            <person name="Lutzoni F."/>
            <person name="Magnuson J."/>
            <person name="Mondo S."/>
            <person name="Nolan M."/>
            <person name="Ohm R."/>
            <person name="Pangilinan J."/>
            <person name="Park H.-J."/>
            <person name="Ramirez L."/>
            <person name="Alfaro M."/>
            <person name="Sun H."/>
            <person name="Tritt A."/>
            <person name="Yoshinaga Y."/>
            <person name="Zwiers L.-H."/>
            <person name="Turgeon B."/>
            <person name="Goodwin S."/>
            <person name="Spatafora J."/>
            <person name="Crous P."/>
            <person name="Grigoriev I."/>
        </authorList>
    </citation>
    <scope>NUCLEOTIDE SEQUENCE</scope>
    <source>
        <strain evidence="2">CBS 113389</strain>
    </source>
</reference>
<proteinExistence type="predicted"/>
<evidence type="ECO:0000313" key="3">
    <source>
        <dbReference type="Proteomes" id="UP000799767"/>
    </source>
</evidence>
<feature type="compositionally biased region" description="Acidic residues" evidence="1">
    <location>
        <begin position="403"/>
        <end position="427"/>
    </location>
</feature>
<dbReference type="Pfam" id="PF09365">
    <property type="entry name" value="DUF2461"/>
    <property type="match status" value="1"/>
</dbReference>
<protein>
    <recommendedName>
        <fullName evidence="4">DUF2461 domain-containing protein</fullName>
    </recommendedName>
</protein>
<sequence length="427" mass="47208">MAGRSRRLVSGSHIALNRKGCSSQKRGASPTSRPSDIVKRPRAAATPKKSQYFDAKATDAADSDAEDDPSSPSSNDDEASDFDADDAVESSAEPSEDDEESDYSTEAPKGRKKPTPSKAGPSSSPSAAVQNGEKWRPGVKAGLGPGKQLVIKKPQARPAGKTPYQPETLHPNTLLFLGELKANNDRQWLKMHDAVFRQAEQDWYSYVDKLTEKLIEIDDTVPELPVKDVIFRIYRDIRFSPDPTPYKAHFSAAWSRTGRKGGYAHYYVQISPHGQSFVGGGLWHPDAAPTAAMRRDIDRRPQRIKSVLMDNTLREEFLEGAPKNEKKAVRAFVSRNSENALKTKPKGYDADHADIELLRLRNYTIGRKLTEAEVTGPDSLQRIGDLLTAMKPFITYINSVVMPDEESEGSEEGSEEEDDGSEEDENS</sequence>
<accession>A0A6A6PIZ3</accession>
<dbReference type="AlphaFoldDB" id="A0A6A6PIZ3"/>
<dbReference type="EMBL" id="MU001641">
    <property type="protein sequence ID" value="KAF2479684.1"/>
    <property type="molecule type" value="Genomic_DNA"/>
</dbReference>
<dbReference type="Proteomes" id="UP000799767">
    <property type="component" value="Unassembled WGS sequence"/>
</dbReference>
<feature type="region of interest" description="Disordered" evidence="1">
    <location>
        <begin position="400"/>
        <end position="427"/>
    </location>
</feature>
<dbReference type="InterPro" id="IPR012808">
    <property type="entry name" value="CHP02453"/>
</dbReference>
<dbReference type="PANTHER" id="PTHR36452">
    <property type="entry name" value="CHROMOSOME 12, WHOLE GENOME SHOTGUN SEQUENCE"/>
    <property type="match status" value="1"/>
</dbReference>
<name>A0A6A6PIZ3_9PEZI</name>
<feature type="compositionally biased region" description="Low complexity" evidence="1">
    <location>
        <begin position="116"/>
        <end position="128"/>
    </location>
</feature>
<keyword evidence="3" id="KW-1185">Reference proteome</keyword>
<feature type="region of interest" description="Disordered" evidence="1">
    <location>
        <begin position="1"/>
        <end position="145"/>
    </location>
</feature>
<dbReference type="PANTHER" id="PTHR36452:SF1">
    <property type="entry name" value="DUF2461 DOMAIN-CONTAINING PROTEIN"/>
    <property type="match status" value="1"/>
</dbReference>
<evidence type="ECO:0000313" key="2">
    <source>
        <dbReference type="EMBL" id="KAF2479684.1"/>
    </source>
</evidence>
<dbReference type="OrthoDB" id="2537769at2759"/>
<dbReference type="RefSeq" id="XP_033586254.1">
    <property type="nucleotide sequence ID" value="XM_033734726.1"/>
</dbReference>
<dbReference type="NCBIfam" id="TIGR02453">
    <property type="entry name" value="TIGR02453 family protein"/>
    <property type="match status" value="1"/>
</dbReference>
<organism evidence="2 3">
    <name type="scientific">Neohortaea acidophila</name>
    <dbReference type="NCBI Taxonomy" id="245834"/>
    <lineage>
        <taxon>Eukaryota</taxon>
        <taxon>Fungi</taxon>
        <taxon>Dikarya</taxon>
        <taxon>Ascomycota</taxon>
        <taxon>Pezizomycotina</taxon>
        <taxon>Dothideomycetes</taxon>
        <taxon>Dothideomycetidae</taxon>
        <taxon>Mycosphaerellales</taxon>
        <taxon>Teratosphaeriaceae</taxon>
        <taxon>Neohortaea</taxon>
    </lineage>
</organism>
<evidence type="ECO:0008006" key="4">
    <source>
        <dbReference type="Google" id="ProtNLM"/>
    </source>
</evidence>